<dbReference type="EMBL" id="JAAWVQ010158920">
    <property type="protein sequence ID" value="MBN3286575.1"/>
    <property type="molecule type" value="Genomic_DNA"/>
</dbReference>
<comment type="catalytic activity">
    <reaction evidence="3">
        <text>3-O-[beta-D-GlcA-(1-&gt;3)-beta-D-Gal-(1-&gt;3)-beta-D-Gal-(1-&gt;4)-beta-D-2-O-P-Xyl]-L-seryl-[protein] + H2O = 3-O-(beta-D-GlcA-(1-&gt;3)-beta-D-Gal-(1-&gt;3)-beta-D-Gal-(1-&gt;4)-beta-D-Xyl)-L-seryl-[protein] + phosphate</text>
        <dbReference type="Rhea" id="RHEA:56512"/>
        <dbReference type="Rhea" id="RHEA-COMP:12573"/>
        <dbReference type="Rhea" id="RHEA-COMP:14559"/>
        <dbReference type="ChEBI" id="CHEBI:15377"/>
        <dbReference type="ChEBI" id="CHEBI:43474"/>
        <dbReference type="ChEBI" id="CHEBI:132093"/>
        <dbReference type="ChEBI" id="CHEBI:140495"/>
    </reaction>
</comment>
<evidence type="ECO:0000256" key="4">
    <source>
        <dbReference type="ARBA" id="ARBA00040357"/>
    </source>
</evidence>
<dbReference type="InterPro" id="IPR029033">
    <property type="entry name" value="His_PPase_superfam"/>
</dbReference>
<dbReference type="PROSITE" id="PS00616">
    <property type="entry name" value="HIS_ACID_PHOSPHAT_1"/>
    <property type="match status" value="1"/>
</dbReference>
<evidence type="ECO:0000313" key="7">
    <source>
        <dbReference type="EMBL" id="MBN3286575.1"/>
    </source>
</evidence>
<comment type="caution">
    <text evidence="7">The sequence shown here is derived from an EMBL/GenBank/DDBJ whole genome shotgun (WGS) entry which is preliminary data.</text>
</comment>
<accession>A0ABS2YK52</accession>
<name>A0ABS2YK52_POLSP</name>
<dbReference type="PANTHER" id="PTHR11567">
    <property type="entry name" value="ACID PHOSPHATASE-RELATED"/>
    <property type="match status" value="1"/>
</dbReference>
<feature type="non-terminal residue" evidence="7">
    <location>
        <position position="603"/>
    </location>
</feature>
<keyword evidence="6" id="KW-0472">Membrane</keyword>
<evidence type="ECO:0000256" key="6">
    <source>
        <dbReference type="SAM" id="Phobius"/>
    </source>
</evidence>
<dbReference type="CDD" id="cd07061">
    <property type="entry name" value="HP_HAP_like"/>
    <property type="match status" value="1"/>
</dbReference>
<evidence type="ECO:0000256" key="1">
    <source>
        <dbReference type="ARBA" id="ARBA00005375"/>
    </source>
</evidence>
<sequence>MPIYSASATLQLGPMCPSQASGFPSVTALSTEADADSLSYISTASTALSSVPTPTPPESVCVLTRAAKARSTGGKDASPASLAPCMANMEAFREVGGGETEAATIAWPYRRATCEKSQQVKHGVLTETNGIMVARKRFIFLLAVAVLLAILSLSLQFSLKEDRQNVKSRKRIIPVPRTEPPVIDPVYEAYAYCNIPNNTERGMEGHSPPDYKLLSVQVMIRHGDRYPLYAIPKTKRPAIDCTLVPSRKPSHPRLAGFLSHMSKGSKGRLDSVLRGLPRFPSHPVCEMGELTQTGVVQHLHNGQLLRDTYIKKHKLLPDSWTSKHLYVESTGKSRTLQSGLAMLYSLLPEFDWQKIYIRHQWSSIFCSSSCDCPMRNHYLEEEQRRQYSLRVKNSLLERTYVDMAKIVGVPTRQLRASNPIDSLLCHFCHNISFPCTQNGCISLEHFNVIKSHQLGDEKERHETKVYYRYSLLASHPILNQTVTRMQRIVEGRSEEVFALFSAHDVTVAPLLAALGLFEARFPRFAARIVFELWQAPKDKKSLFVRVLYNGEDVTFQTSFCQKHSRHSSQPLCPFQNFMNFVKKDMFGIFNSTNYYDACHRRAF</sequence>
<evidence type="ECO:0000256" key="3">
    <source>
        <dbReference type="ARBA" id="ARBA00036311"/>
    </source>
</evidence>
<evidence type="ECO:0000313" key="8">
    <source>
        <dbReference type="Proteomes" id="UP001166093"/>
    </source>
</evidence>
<dbReference type="InterPro" id="IPR033379">
    <property type="entry name" value="Acid_Pase_AS"/>
</dbReference>
<evidence type="ECO:0000256" key="5">
    <source>
        <dbReference type="ARBA" id="ARBA00041499"/>
    </source>
</evidence>
<protein>
    <recommendedName>
        <fullName evidence="4">2-phosphoxylose phosphatase 1</fullName>
    </recommendedName>
    <alternativeName>
        <fullName evidence="5">Acid phosphatase-like protein 2</fullName>
    </alternativeName>
</protein>
<keyword evidence="6" id="KW-1133">Transmembrane helix</keyword>
<dbReference type="SUPFAM" id="SSF53254">
    <property type="entry name" value="Phosphoglycerate mutase-like"/>
    <property type="match status" value="1"/>
</dbReference>
<keyword evidence="8" id="KW-1185">Reference proteome</keyword>
<keyword evidence="2" id="KW-0378">Hydrolase</keyword>
<dbReference type="InterPro" id="IPR050645">
    <property type="entry name" value="Histidine_acid_phosphatase"/>
</dbReference>
<proteinExistence type="inferred from homology"/>
<evidence type="ECO:0000256" key="2">
    <source>
        <dbReference type="ARBA" id="ARBA00022801"/>
    </source>
</evidence>
<feature type="transmembrane region" description="Helical" evidence="6">
    <location>
        <begin position="138"/>
        <end position="159"/>
    </location>
</feature>
<dbReference type="Proteomes" id="UP001166093">
    <property type="component" value="Unassembled WGS sequence"/>
</dbReference>
<dbReference type="InterPro" id="IPR000560">
    <property type="entry name" value="His_Pase_clade-2"/>
</dbReference>
<keyword evidence="6" id="KW-0812">Transmembrane</keyword>
<dbReference type="Pfam" id="PF00328">
    <property type="entry name" value="His_Phos_2"/>
    <property type="match status" value="1"/>
</dbReference>
<dbReference type="PANTHER" id="PTHR11567:SF110">
    <property type="entry name" value="2-PHOSPHOXYLOSE PHOSPHATASE 1"/>
    <property type="match status" value="1"/>
</dbReference>
<gene>
    <name evidence="7" type="primary">Pxylp1_0</name>
    <name evidence="7" type="ORF">GTO93_0001263</name>
</gene>
<comment type="similarity">
    <text evidence="1">Belongs to the histidine acid phosphatase family.</text>
</comment>
<dbReference type="Gene3D" id="3.40.50.1240">
    <property type="entry name" value="Phosphoglycerate mutase-like"/>
    <property type="match status" value="1"/>
</dbReference>
<reference evidence="7" key="1">
    <citation type="journal article" date="2021" name="Cell">
        <title>Tracing the genetic footprints of vertebrate landing in non-teleost ray-finned fishes.</title>
        <authorList>
            <person name="Bi X."/>
            <person name="Wang K."/>
            <person name="Yang L."/>
            <person name="Pan H."/>
            <person name="Jiang H."/>
            <person name="Wei Q."/>
            <person name="Fang M."/>
            <person name="Yu H."/>
            <person name="Zhu C."/>
            <person name="Cai Y."/>
            <person name="He Y."/>
            <person name="Gan X."/>
            <person name="Zeng H."/>
            <person name="Yu D."/>
            <person name="Zhu Y."/>
            <person name="Jiang H."/>
            <person name="Qiu Q."/>
            <person name="Yang H."/>
            <person name="Zhang Y.E."/>
            <person name="Wang W."/>
            <person name="Zhu M."/>
            <person name="He S."/>
            <person name="Zhang G."/>
        </authorList>
    </citation>
    <scope>NUCLEOTIDE SEQUENCE</scope>
    <source>
        <strain evidence="7">Pddl_001</strain>
    </source>
</reference>
<feature type="non-terminal residue" evidence="7">
    <location>
        <position position="1"/>
    </location>
</feature>
<organism evidence="7 8">
    <name type="scientific">Polyodon spathula</name>
    <name type="common">North American paddlefish</name>
    <name type="synonym">Squalus spathula</name>
    <dbReference type="NCBI Taxonomy" id="7913"/>
    <lineage>
        <taxon>Eukaryota</taxon>
        <taxon>Metazoa</taxon>
        <taxon>Chordata</taxon>
        <taxon>Craniata</taxon>
        <taxon>Vertebrata</taxon>
        <taxon>Euteleostomi</taxon>
        <taxon>Actinopterygii</taxon>
        <taxon>Chondrostei</taxon>
        <taxon>Acipenseriformes</taxon>
        <taxon>Polyodontidae</taxon>
        <taxon>Polyodon</taxon>
    </lineage>
</organism>